<comment type="subcellular location">
    <subcellularLocation>
        <location evidence="1">Cell membrane</location>
        <topology evidence="1">Multi-pass membrane protein</topology>
    </subcellularLocation>
</comment>
<dbReference type="RefSeq" id="WP_243651640.1">
    <property type="nucleotide sequence ID" value="NZ_SMAO01000006.1"/>
</dbReference>
<dbReference type="EMBL" id="SMAO01000006">
    <property type="protein sequence ID" value="TCT20243.1"/>
    <property type="molecule type" value="Genomic_DNA"/>
</dbReference>
<evidence type="ECO:0000256" key="5">
    <source>
        <dbReference type="ARBA" id="ARBA00022989"/>
    </source>
</evidence>
<feature type="transmembrane region" description="Helical" evidence="7">
    <location>
        <begin position="215"/>
        <end position="234"/>
    </location>
</feature>
<keyword evidence="6 7" id="KW-0472">Membrane</keyword>
<organism evidence="9 10">
    <name type="scientific">Thiobaca trueperi</name>
    <dbReference type="NCBI Taxonomy" id="127458"/>
    <lineage>
        <taxon>Bacteria</taxon>
        <taxon>Pseudomonadati</taxon>
        <taxon>Pseudomonadota</taxon>
        <taxon>Gammaproteobacteria</taxon>
        <taxon>Chromatiales</taxon>
        <taxon>Chromatiaceae</taxon>
        <taxon>Thiobaca</taxon>
    </lineage>
</organism>
<feature type="transmembrane region" description="Helical" evidence="7">
    <location>
        <begin position="280"/>
        <end position="298"/>
    </location>
</feature>
<keyword evidence="10" id="KW-1185">Reference proteome</keyword>
<feature type="domain" description="Acyltransferase 3" evidence="8">
    <location>
        <begin position="2"/>
        <end position="295"/>
    </location>
</feature>
<feature type="transmembrane region" description="Helical" evidence="7">
    <location>
        <begin position="137"/>
        <end position="156"/>
    </location>
</feature>
<dbReference type="InterPro" id="IPR002656">
    <property type="entry name" value="Acyl_transf_3_dom"/>
</dbReference>
<sequence length="312" mass="35082">MLRVLCIFYIVGYWHLMPYTTALPGYANWFTEALKYIALGTFVFCSGFLLGRQPVTLDPSGLGTFYRRRLLRIYPLYLLALILFGLAGLASLGQVIDGIFLISMFDPPAMPTLWFVTMIMAFYLLAPPLIRLADRPVWMLLAVALLMLALIVQHRLIQTIDLRILMYLPVFALGIFYQRQPALRGFLTDNQWPLRLLLLLMLPLSRIGNEWSVSGALTIVPLILIGALTLFVLADRIAGRLHGPTIAFLAYTSFGLYLCHRLVFQALIGMYFPEQGWVQALYLMAVGLPAGILLAYGVQRGYDGLTGATRLR</sequence>
<dbReference type="Pfam" id="PF01757">
    <property type="entry name" value="Acyl_transf_3"/>
    <property type="match status" value="1"/>
</dbReference>
<dbReference type="PANTHER" id="PTHR40074:SF2">
    <property type="entry name" value="O-ACETYLTRANSFERASE WECH"/>
    <property type="match status" value="1"/>
</dbReference>
<accession>A0A4R3MZQ4</accession>
<keyword evidence="9" id="KW-0808">Transferase</keyword>
<reference evidence="9 10" key="1">
    <citation type="submission" date="2019-03" db="EMBL/GenBank/DDBJ databases">
        <title>Genomic Encyclopedia of Type Strains, Phase IV (KMG-IV): sequencing the most valuable type-strain genomes for metagenomic binning, comparative biology and taxonomic classification.</title>
        <authorList>
            <person name="Goeker M."/>
        </authorList>
    </citation>
    <scope>NUCLEOTIDE SEQUENCE [LARGE SCALE GENOMIC DNA]</scope>
    <source>
        <strain evidence="9 10">DSM 13587</strain>
    </source>
</reference>
<dbReference type="GO" id="GO:0009246">
    <property type="term" value="P:enterobacterial common antigen biosynthetic process"/>
    <property type="evidence" value="ECO:0007669"/>
    <property type="project" value="TreeGrafter"/>
</dbReference>
<dbReference type="AlphaFoldDB" id="A0A4R3MZQ4"/>
<keyword evidence="4 7" id="KW-0812">Transmembrane</keyword>
<dbReference type="PANTHER" id="PTHR40074">
    <property type="entry name" value="O-ACETYLTRANSFERASE WECH"/>
    <property type="match status" value="1"/>
</dbReference>
<evidence type="ECO:0000256" key="3">
    <source>
        <dbReference type="ARBA" id="ARBA00022475"/>
    </source>
</evidence>
<protein>
    <submittedName>
        <fullName evidence="9">Acyltransferase-like protein</fullName>
    </submittedName>
</protein>
<feature type="transmembrane region" description="Helical" evidence="7">
    <location>
        <begin position="246"/>
        <end position="268"/>
    </location>
</feature>
<comment type="caution">
    <text evidence="9">The sequence shown here is derived from an EMBL/GenBank/DDBJ whole genome shotgun (WGS) entry which is preliminary data.</text>
</comment>
<feature type="transmembrane region" description="Helical" evidence="7">
    <location>
        <begin position="71"/>
        <end position="92"/>
    </location>
</feature>
<evidence type="ECO:0000256" key="4">
    <source>
        <dbReference type="ARBA" id="ARBA00022692"/>
    </source>
</evidence>
<evidence type="ECO:0000256" key="2">
    <source>
        <dbReference type="ARBA" id="ARBA00007400"/>
    </source>
</evidence>
<feature type="transmembrane region" description="Helical" evidence="7">
    <location>
        <begin position="112"/>
        <end position="130"/>
    </location>
</feature>
<keyword evidence="3" id="KW-1003">Cell membrane</keyword>
<proteinExistence type="inferred from homology"/>
<gene>
    <name evidence="9" type="ORF">EDC35_106170</name>
</gene>
<evidence type="ECO:0000259" key="8">
    <source>
        <dbReference type="Pfam" id="PF01757"/>
    </source>
</evidence>
<comment type="similarity">
    <text evidence="2">Belongs to the acyltransferase 3 family.</text>
</comment>
<dbReference type="Proteomes" id="UP000295717">
    <property type="component" value="Unassembled WGS sequence"/>
</dbReference>
<dbReference type="GO" id="GO:0005886">
    <property type="term" value="C:plasma membrane"/>
    <property type="evidence" value="ECO:0007669"/>
    <property type="project" value="UniProtKB-SubCell"/>
</dbReference>
<feature type="transmembrane region" description="Helical" evidence="7">
    <location>
        <begin position="7"/>
        <end position="27"/>
    </location>
</feature>
<evidence type="ECO:0000313" key="9">
    <source>
        <dbReference type="EMBL" id="TCT20243.1"/>
    </source>
</evidence>
<evidence type="ECO:0000313" key="10">
    <source>
        <dbReference type="Proteomes" id="UP000295717"/>
    </source>
</evidence>
<keyword evidence="5 7" id="KW-1133">Transmembrane helix</keyword>
<dbReference type="GO" id="GO:0016413">
    <property type="term" value="F:O-acetyltransferase activity"/>
    <property type="evidence" value="ECO:0007669"/>
    <property type="project" value="TreeGrafter"/>
</dbReference>
<evidence type="ECO:0000256" key="6">
    <source>
        <dbReference type="ARBA" id="ARBA00023136"/>
    </source>
</evidence>
<name>A0A4R3MZQ4_9GAMM</name>
<evidence type="ECO:0000256" key="1">
    <source>
        <dbReference type="ARBA" id="ARBA00004651"/>
    </source>
</evidence>
<keyword evidence="9" id="KW-0012">Acyltransferase</keyword>
<feature type="transmembrane region" description="Helical" evidence="7">
    <location>
        <begin position="33"/>
        <end position="50"/>
    </location>
</feature>
<evidence type="ECO:0000256" key="7">
    <source>
        <dbReference type="SAM" id="Phobius"/>
    </source>
</evidence>